<feature type="short sequence motif" description="GXSXG" evidence="4">
    <location>
        <begin position="40"/>
        <end position="44"/>
    </location>
</feature>
<organism evidence="6 7">
    <name type="scientific">Flagellimonas iocasae</name>
    <dbReference type="NCBI Taxonomy" id="2055905"/>
    <lineage>
        <taxon>Bacteria</taxon>
        <taxon>Pseudomonadati</taxon>
        <taxon>Bacteroidota</taxon>
        <taxon>Flavobacteriia</taxon>
        <taxon>Flavobacteriales</taxon>
        <taxon>Flavobacteriaceae</taxon>
        <taxon>Flagellimonas</taxon>
    </lineage>
</organism>
<dbReference type="InterPro" id="IPR016035">
    <property type="entry name" value="Acyl_Trfase/lysoPLipase"/>
</dbReference>
<feature type="active site" description="Proton acceptor" evidence="4">
    <location>
        <position position="154"/>
    </location>
</feature>
<reference evidence="7" key="1">
    <citation type="journal article" date="2019" name="Int. J. Syst. Evol. Microbiol.">
        <title>The Global Catalogue of Microorganisms (GCM) 10K type strain sequencing project: providing services to taxonomists for standard genome sequencing and annotation.</title>
        <authorList>
            <consortium name="The Broad Institute Genomics Platform"/>
            <consortium name="The Broad Institute Genome Sequencing Center for Infectious Disease"/>
            <person name="Wu L."/>
            <person name="Ma J."/>
        </authorList>
    </citation>
    <scope>NUCLEOTIDE SEQUENCE [LARGE SCALE GENOMIC DNA]</scope>
    <source>
        <strain evidence="7">JCM 3389</strain>
    </source>
</reference>
<dbReference type="Gene3D" id="3.40.1090.10">
    <property type="entry name" value="Cytosolic phospholipase A2 catalytic domain"/>
    <property type="match status" value="2"/>
</dbReference>
<sequence>MFEGKSIGLVLSGGGVRGMAHIGLIKALKEHGLEAQMVAGSSVGALVGALYANGNSVESMLDFFRKTPLFQYSFFAINKPGFIDTERYFSIFKGYFPKDTFESLEKPLYVVATDLLSGEEKVFNQGELILPLLASAALTPVFSPVEIEGILYADGGIMNNFPKEYLEDKVDFLIGSNVSIAAEIHKNDLRNSIQLAGRVTSLMIYASSKEKVNQCHLFIEPKELDKIGVLDKKGIENAFSIGYEHGNRAIEQLLASKNYTSS</sequence>
<feature type="short sequence motif" description="DGA/G" evidence="4">
    <location>
        <begin position="154"/>
        <end position="156"/>
    </location>
</feature>
<evidence type="ECO:0000256" key="4">
    <source>
        <dbReference type="PROSITE-ProRule" id="PRU01161"/>
    </source>
</evidence>
<accession>A0ABW4Y262</accession>
<evidence type="ECO:0000256" key="3">
    <source>
        <dbReference type="ARBA" id="ARBA00023098"/>
    </source>
</evidence>
<evidence type="ECO:0000256" key="1">
    <source>
        <dbReference type="ARBA" id="ARBA00022801"/>
    </source>
</evidence>
<keyword evidence="1 4" id="KW-0378">Hydrolase</keyword>
<feature type="domain" description="PNPLA" evidence="5">
    <location>
        <begin position="9"/>
        <end position="167"/>
    </location>
</feature>
<evidence type="ECO:0000256" key="2">
    <source>
        <dbReference type="ARBA" id="ARBA00022963"/>
    </source>
</evidence>
<evidence type="ECO:0000313" key="7">
    <source>
        <dbReference type="Proteomes" id="UP001597342"/>
    </source>
</evidence>
<dbReference type="PROSITE" id="PS51635">
    <property type="entry name" value="PNPLA"/>
    <property type="match status" value="1"/>
</dbReference>
<protein>
    <submittedName>
        <fullName evidence="6">Patatin-like phospholipase family protein</fullName>
    </submittedName>
</protein>
<dbReference type="InterPro" id="IPR002641">
    <property type="entry name" value="PNPLA_dom"/>
</dbReference>
<keyword evidence="7" id="KW-1185">Reference proteome</keyword>
<dbReference type="RefSeq" id="WP_379830939.1">
    <property type="nucleotide sequence ID" value="NZ_JBHUHU010000003.1"/>
</dbReference>
<dbReference type="PANTHER" id="PTHR14226:SF29">
    <property type="entry name" value="NEUROPATHY TARGET ESTERASE SWS"/>
    <property type="match status" value="1"/>
</dbReference>
<dbReference type="PANTHER" id="PTHR14226">
    <property type="entry name" value="NEUROPATHY TARGET ESTERASE/SWISS CHEESE D.MELANOGASTER"/>
    <property type="match status" value="1"/>
</dbReference>
<dbReference type="EMBL" id="JBHUHU010000003">
    <property type="protein sequence ID" value="MFD2100219.1"/>
    <property type="molecule type" value="Genomic_DNA"/>
</dbReference>
<name>A0ABW4Y262_9FLAO</name>
<keyword evidence="2 4" id="KW-0442">Lipid degradation</keyword>
<dbReference type="Pfam" id="PF01734">
    <property type="entry name" value="Patatin"/>
    <property type="match status" value="1"/>
</dbReference>
<proteinExistence type="predicted"/>
<comment type="caution">
    <text evidence="6">The sequence shown here is derived from an EMBL/GenBank/DDBJ whole genome shotgun (WGS) entry which is preliminary data.</text>
</comment>
<keyword evidence="3 4" id="KW-0443">Lipid metabolism</keyword>
<evidence type="ECO:0000313" key="6">
    <source>
        <dbReference type="EMBL" id="MFD2100219.1"/>
    </source>
</evidence>
<dbReference type="InterPro" id="IPR050301">
    <property type="entry name" value="NTE"/>
</dbReference>
<feature type="short sequence motif" description="GXGXXG" evidence="4">
    <location>
        <begin position="13"/>
        <end position="18"/>
    </location>
</feature>
<dbReference type="CDD" id="cd07205">
    <property type="entry name" value="Pat_PNPLA6_PNPLA7_NTE1_like"/>
    <property type="match status" value="1"/>
</dbReference>
<evidence type="ECO:0000259" key="5">
    <source>
        <dbReference type="PROSITE" id="PS51635"/>
    </source>
</evidence>
<feature type="active site" description="Nucleophile" evidence="4">
    <location>
        <position position="42"/>
    </location>
</feature>
<dbReference type="Proteomes" id="UP001597342">
    <property type="component" value="Unassembled WGS sequence"/>
</dbReference>
<dbReference type="SUPFAM" id="SSF52151">
    <property type="entry name" value="FabD/lysophospholipase-like"/>
    <property type="match status" value="1"/>
</dbReference>
<gene>
    <name evidence="6" type="ORF">ACFSJE_10570</name>
</gene>